<dbReference type="RefSeq" id="WP_305974473.1">
    <property type="nucleotide sequence ID" value="NZ_JAPJDZ010000009.1"/>
</dbReference>
<dbReference type="Proteomes" id="UP001231109">
    <property type="component" value="Unassembled WGS sequence"/>
</dbReference>
<name>A0ABT9HWY1_9GAMM</name>
<evidence type="ECO:0000313" key="4">
    <source>
        <dbReference type="EMBL" id="MDP5135483.1"/>
    </source>
</evidence>
<keyword evidence="5" id="KW-1185">Reference proteome</keyword>
<sequence>MKLLVTVTGLALVGFGCAAFTVTAATSPDISWNYLSAGYAKANIKISDGPRFKPDGYQLNGSYLLSNNIYLRGSYFDVTLSDTGVDLDTSEVTLSLGMRDAISHQVDSFFEAGYGRSVAKLNNVKETDNGVQASAGFRCRVTADLELDIAARYSDLGDDEIIYGDLSARYRITPLFDFYASYQFESDVSIFATGVVFNF</sequence>
<accession>A0ABT9HWY1</accession>
<dbReference type="Pfam" id="PF13505">
    <property type="entry name" value="OMP_b-brl"/>
    <property type="match status" value="1"/>
</dbReference>
<evidence type="ECO:0000259" key="3">
    <source>
        <dbReference type="Pfam" id="PF13505"/>
    </source>
</evidence>
<dbReference type="PROSITE" id="PS51257">
    <property type="entry name" value="PROKAR_LIPOPROTEIN"/>
    <property type="match status" value="1"/>
</dbReference>
<proteinExistence type="predicted"/>
<dbReference type="InterPro" id="IPR011250">
    <property type="entry name" value="OMP/PagP_B-barrel"/>
</dbReference>
<organism evidence="4 5">
    <name type="scientific">Rheinheimera baltica</name>
    <dbReference type="NCBI Taxonomy" id="67576"/>
    <lineage>
        <taxon>Bacteria</taxon>
        <taxon>Pseudomonadati</taxon>
        <taxon>Pseudomonadota</taxon>
        <taxon>Gammaproteobacteria</taxon>
        <taxon>Chromatiales</taxon>
        <taxon>Chromatiaceae</taxon>
        <taxon>Rheinheimera</taxon>
    </lineage>
</organism>
<dbReference type="SUPFAM" id="SSF56925">
    <property type="entry name" value="OMPA-like"/>
    <property type="match status" value="1"/>
</dbReference>
<dbReference type="EMBL" id="JAPJDZ010000009">
    <property type="protein sequence ID" value="MDP5135483.1"/>
    <property type="molecule type" value="Genomic_DNA"/>
</dbReference>
<protein>
    <submittedName>
        <fullName evidence="4">Outer membrane beta-barrel protein</fullName>
    </submittedName>
</protein>
<evidence type="ECO:0000256" key="2">
    <source>
        <dbReference type="SAM" id="SignalP"/>
    </source>
</evidence>
<feature type="signal peptide" evidence="2">
    <location>
        <begin position="1"/>
        <end position="24"/>
    </location>
</feature>
<feature type="domain" description="Outer membrane protein beta-barrel" evidence="3">
    <location>
        <begin position="16"/>
        <end position="159"/>
    </location>
</feature>
<gene>
    <name evidence="4" type="ORF">ORJ04_05915</name>
</gene>
<dbReference type="InterPro" id="IPR027385">
    <property type="entry name" value="Beta-barrel_OMP"/>
</dbReference>
<evidence type="ECO:0000256" key="1">
    <source>
        <dbReference type="ARBA" id="ARBA00022729"/>
    </source>
</evidence>
<keyword evidence="1 2" id="KW-0732">Signal</keyword>
<evidence type="ECO:0000313" key="5">
    <source>
        <dbReference type="Proteomes" id="UP001231109"/>
    </source>
</evidence>
<reference evidence="4 5" key="1">
    <citation type="submission" date="2022-11" db="EMBL/GenBank/DDBJ databases">
        <title>Viruses from the air-sea interface of a natural surface slick.</title>
        <authorList>
            <person name="Rahlff J."/>
            <person name="Holmfeldt K."/>
        </authorList>
    </citation>
    <scope>NUCLEOTIDE SEQUENCE [LARGE SCALE GENOMIC DNA]</scope>
    <source>
        <strain evidence="4 5">SMS4</strain>
    </source>
</reference>
<feature type="chain" id="PRO_5045723693" evidence="2">
    <location>
        <begin position="25"/>
        <end position="199"/>
    </location>
</feature>
<comment type="caution">
    <text evidence="4">The sequence shown here is derived from an EMBL/GenBank/DDBJ whole genome shotgun (WGS) entry which is preliminary data.</text>
</comment>
<dbReference type="Gene3D" id="2.40.160.20">
    <property type="match status" value="1"/>
</dbReference>